<evidence type="ECO:0000256" key="1">
    <source>
        <dbReference type="SAM" id="SignalP"/>
    </source>
</evidence>
<dbReference type="Gene3D" id="3.40.50.12780">
    <property type="entry name" value="N-terminal domain of ligase-like"/>
    <property type="match status" value="1"/>
</dbReference>
<dbReference type="SUPFAM" id="SSF56801">
    <property type="entry name" value="Acetyl-CoA synthetase-like"/>
    <property type="match status" value="1"/>
</dbReference>
<dbReference type="AlphaFoldDB" id="A0A511KGV3"/>
<dbReference type="InterPro" id="IPR042099">
    <property type="entry name" value="ANL_N_sf"/>
</dbReference>
<feature type="signal peptide" evidence="1">
    <location>
        <begin position="1"/>
        <end position="19"/>
    </location>
</feature>
<dbReference type="OrthoDB" id="1700726at2759"/>
<reference evidence="2 3" key="1">
    <citation type="submission" date="2019-07" db="EMBL/GenBank/DDBJ databases">
        <title>Rhodotorula toruloides NBRC10032 genome sequencing.</title>
        <authorList>
            <person name="Shida Y."/>
            <person name="Takaku H."/>
            <person name="Ogasawara W."/>
            <person name="Mori K."/>
        </authorList>
    </citation>
    <scope>NUCLEOTIDE SEQUENCE [LARGE SCALE GENOMIC DNA]</scope>
    <source>
        <strain evidence="2 3">NBRC10032</strain>
    </source>
</reference>
<name>A0A511KGV3_RHOTO</name>
<dbReference type="Proteomes" id="UP000321518">
    <property type="component" value="Unassembled WGS sequence"/>
</dbReference>
<evidence type="ECO:0000313" key="3">
    <source>
        <dbReference type="Proteomes" id="UP000321518"/>
    </source>
</evidence>
<evidence type="ECO:0000313" key="2">
    <source>
        <dbReference type="EMBL" id="GEM09600.1"/>
    </source>
</evidence>
<sequence length="540" mass="57685">MQVDNATLALASAVAVALAVNYKLRPPPPQVNPFLLGRQSVASPTRHSGESPVYTNYSNGGVRAPYRPDRNIRTVRDILDQSGTVLEGGQRGLWIQGGEKLVDVVTALRAGLVQRLGGDAGRVLVALEDPTDALLVILALATSSYRPVVIPPAAGCHSDLDVLAVVGTSEALATTSSSAARQVLLDHADEAKELLSDGRRLVSEGRDGAADTGDVNDIVLTMVSDGVPLEFTNQNLTASLVSWLSLFPVSPKPTKPTIKDYVISLHHPSTPFGLGLALFTIFQSASISLPTPSAEPTPEDLLALFSLKSAPPATLIFAPAKTFVDPLYTLVLQQLDGDASFIVRHARDGKLRLLREGTVSKQTFWDSILWKGLRKDIHLTSLRAIYLSSPPAIEQSRLDTLRCALGCPTVAAYEHPLLLAPLSVGHMWDVQRLPPPGAKWLTGEEKSHVGAPTVGMEVKLRGDEADMTDGRIKGEILVRTPVLPAPTSLPSSLLLTDDSLPQLPPYPGQAASTTSAGQKWLRTGVLAEMSTEGTLWLQEA</sequence>
<feature type="chain" id="PRO_5021887108" evidence="1">
    <location>
        <begin position="20"/>
        <end position="540"/>
    </location>
</feature>
<keyword evidence="1" id="KW-0732">Signal</keyword>
<comment type="caution">
    <text evidence="2">The sequence shown here is derived from an EMBL/GenBank/DDBJ whole genome shotgun (WGS) entry which is preliminary data.</text>
</comment>
<protein>
    <submittedName>
        <fullName evidence="2">Proteophosphoglycan 5</fullName>
    </submittedName>
</protein>
<dbReference type="EMBL" id="BJWK01000008">
    <property type="protein sequence ID" value="GEM09600.1"/>
    <property type="molecule type" value="Genomic_DNA"/>
</dbReference>
<organism evidence="2 3">
    <name type="scientific">Rhodotorula toruloides</name>
    <name type="common">Yeast</name>
    <name type="synonym">Rhodosporidium toruloides</name>
    <dbReference type="NCBI Taxonomy" id="5286"/>
    <lineage>
        <taxon>Eukaryota</taxon>
        <taxon>Fungi</taxon>
        <taxon>Dikarya</taxon>
        <taxon>Basidiomycota</taxon>
        <taxon>Pucciniomycotina</taxon>
        <taxon>Microbotryomycetes</taxon>
        <taxon>Sporidiobolales</taxon>
        <taxon>Sporidiobolaceae</taxon>
        <taxon>Rhodotorula</taxon>
    </lineage>
</organism>
<proteinExistence type="predicted"/>
<gene>
    <name evidence="2" type="ORF">Rt10032_c08g3617</name>
</gene>
<accession>A0A511KGV3</accession>